<dbReference type="EMBL" id="CP074133">
    <property type="protein sequence ID" value="QUX22958.1"/>
    <property type="molecule type" value="Genomic_DNA"/>
</dbReference>
<proteinExistence type="predicted"/>
<evidence type="ECO:0000313" key="3">
    <source>
        <dbReference type="EMBL" id="QUX22958.1"/>
    </source>
</evidence>
<feature type="signal peptide" evidence="2">
    <location>
        <begin position="1"/>
        <end position="21"/>
    </location>
</feature>
<dbReference type="RefSeq" id="WP_220564169.1">
    <property type="nucleotide sequence ID" value="NZ_CP074133.1"/>
</dbReference>
<evidence type="ECO:0000313" key="4">
    <source>
        <dbReference type="Proteomes" id="UP000676079"/>
    </source>
</evidence>
<feature type="region of interest" description="Disordered" evidence="1">
    <location>
        <begin position="51"/>
        <end position="73"/>
    </location>
</feature>
<keyword evidence="2" id="KW-0732">Signal</keyword>
<keyword evidence="4" id="KW-1185">Reference proteome</keyword>
<reference evidence="3 4" key="1">
    <citation type="submission" date="2021-05" db="EMBL/GenBank/DDBJ databases">
        <title>Direct Submission.</title>
        <authorList>
            <person name="Li K."/>
            <person name="Gao J."/>
        </authorList>
    </citation>
    <scope>NUCLEOTIDE SEQUENCE [LARGE SCALE GENOMIC DNA]</scope>
    <source>
        <strain evidence="3 4">Mg02</strain>
    </source>
</reference>
<evidence type="ECO:0000256" key="1">
    <source>
        <dbReference type="SAM" id="MobiDB-lite"/>
    </source>
</evidence>
<accession>A0ABX8BRG1</accession>
<evidence type="ECO:0000256" key="2">
    <source>
        <dbReference type="SAM" id="SignalP"/>
    </source>
</evidence>
<gene>
    <name evidence="3" type="ORF">KGD84_00670</name>
</gene>
<organism evidence="3 4">
    <name type="scientific">Nocardiopsis changdeensis</name>
    <dbReference type="NCBI Taxonomy" id="2831969"/>
    <lineage>
        <taxon>Bacteria</taxon>
        <taxon>Bacillati</taxon>
        <taxon>Actinomycetota</taxon>
        <taxon>Actinomycetes</taxon>
        <taxon>Streptosporangiales</taxon>
        <taxon>Nocardiopsidaceae</taxon>
        <taxon>Nocardiopsis</taxon>
    </lineage>
</organism>
<name>A0ABX8BRG1_9ACTN</name>
<dbReference type="Proteomes" id="UP000676079">
    <property type="component" value="Chromosome"/>
</dbReference>
<feature type="chain" id="PRO_5046405536" evidence="2">
    <location>
        <begin position="22"/>
        <end position="113"/>
    </location>
</feature>
<sequence>MRYLLLVASAACLVARAVAHALRRRAHRVRRYAEDLPAAAPGAVVLQLPTQRTGRPAPALPPAPPRIGGRHRAPEPLDLFAARDPRARAQRRALVVLGAIGHHQRDQLEAVAA</sequence>
<protein>
    <submittedName>
        <fullName evidence="3">Uncharacterized protein</fullName>
    </submittedName>
</protein>